<evidence type="ECO:0000256" key="9">
    <source>
        <dbReference type="ARBA" id="ARBA00022777"/>
    </source>
</evidence>
<dbReference type="GO" id="GO:0016301">
    <property type="term" value="F:kinase activity"/>
    <property type="evidence" value="ECO:0007669"/>
    <property type="project" value="UniProtKB-KW"/>
</dbReference>
<dbReference type="PROSITE" id="PS50885">
    <property type="entry name" value="HAMP"/>
    <property type="match status" value="1"/>
</dbReference>
<dbReference type="GO" id="GO:0005886">
    <property type="term" value="C:plasma membrane"/>
    <property type="evidence" value="ECO:0007669"/>
    <property type="project" value="UniProtKB-SubCell"/>
</dbReference>
<evidence type="ECO:0000256" key="10">
    <source>
        <dbReference type="ARBA" id="ARBA00022840"/>
    </source>
</evidence>
<dbReference type="AlphaFoldDB" id="A0A1Y6EW47"/>
<organism evidence="21 22">
    <name type="scientific">Pseudidiomarina planktonica</name>
    <dbReference type="NCBI Taxonomy" id="1323738"/>
    <lineage>
        <taxon>Bacteria</taxon>
        <taxon>Pseudomonadati</taxon>
        <taxon>Pseudomonadota</taxon>
        <taxon>Gammaproteobacteria</taxon>
        <taxon>Alteromonadales</taxon>
        <taxon>Idiomarinaceae</taxon>
        <taxon>Pseudidiomarina</taxon>
    </lineage>
</organism>
<keyword evidence="22" id="KW-1185">Reference proteome</keyword>
<dbReference type="EC" id="2.7.7.65" evidence="3"/>
<evidence type="ECO:0000313" key="22">
    <source>
        <dbReference type="Proteomes" id="UP000194450"/>
    </source>
</evidence>
<evidence type="ECO:0000256" key="1">
    <source>
        <dbReference type="ARBA" id="ARBA00001946"/>
    </source>
</evidence>
<evidence type="ECO:0000259" key="18">
    <source>
        <dbReference type="PROSITE" id="PS50113"/>
    </source>
</evidence>
<evidence type="ECO:0000259" key="20">
    <source>
        <dbReference type="PROSITE" id="PS50887"/>
    </source>
</evidence>
<dbReference type="Pfam" id="PF00990">
    <property type="entry name" value="GGDEF"/>
    <property type="match status" value="1"/>
</dbReference>
<dbReference type="CDD" id="cd00130">
    <property type="entry name" value="PAS"/>
    <property type="match status" value="1"/>
</dbReference>
<dbReference type="InterPro" id="IPR000014">
    <property type="entry name" value="PAS"/>
</dbReference>
<dbReference type="InterPro" id="IPR035965">
    <property type="entry name" value="PAS-like_dom_sf"/>
</dbReference>
<dbReference type="CDD" id="cd12914">
    <property type="entry name" value="PDC1_DGC_like"/>
    <property type="match status" value="1"/>
</dbReference>
<protein>
    <recommendedName>
        <fullName evidence="3">diguanylate cyclase</fullName>
        <ecNumber evidence="3">2.7.7.65</ecNumber>
    </recommendedName>
</protein>
<dbReference type="InterPro" id="IPR003660">
    <property type="entry name" value="HAMP_dom"/>
</dbReference>
<keyword evidence="9" id="KW-0418">Kinase</keyword>
<evidence type="ECO:0000256" key="4">
    <source>
        <dbReference type="ARBA" id="ARBA00022475"/>
    </source>
</evidence>
<dbReference type="PROSITE" id="PS50887">
    <property type="entry name" value="GGDEF"/>
    <property type="match status" value="1"/>
</dbReference>
<dbReference type="NCBIfam" id="TIGR00229">
    <property type="entry name" value="sensory_box"/>
    <property type="match status" value="1"/>
</dbReference>
<dbReference type="FunFam" id="3.30.70.270:FF:000001">
    <property type="entry name" value="Diguanylate cyclase domain protein"/>
    <property type="match status" value="1"/>
</dbReference>
<dbReference type="Pfam" id="PF02743">
    <property type="entry name" value="dCache_1"/>
    <property type="match status" value="1"/>
</dbReference>
<dbReference type="GO" id="GO:1902201">
    <property type="term" value="P:negative regulation of bacterial-type flagellum-dependent cell motility"/>
    <property type="evidence" value="ECO:0007669"/>
    <property type="project" value="TreeGrafter"/>
</dbReference>
<evidence type="ECO:0000256" key="15">
    <source>
        <dbReference type="SAM" id="Coils"/>
    </source>
</evidence>
<dbReference type="InterPro" id="IPR043128">
    <property type="entry name" value="Rev_trsase/Diguanyl_cyclase"/>
</dbReference>
<feature type="domain" description="PAS" evidence="17">
    <location>
        <begin position="339"/>
        <end position="379"/>
    </location>
</feature>
<keyword evidence="8" id="KW-0547">Nucleotide-binding</keyword>
<dbReference type="PANTHER" id="PTHR45138">
    <property type="entry name" value="REGULATORY COMPONENTS OF SENSORY TRANSDUCTION SYSTEM"/>
    <property type="match status" value="1"/>
</dbReference>
<dbReference type="GO" id="GO:0000160">
    <property type="term" value="P:phosphorelay signal transduction system"/>
    <property type="evidence" value="ECO:0007669"/>
    <property type="project" value="UniProtKB-KW"/>
</dbReference>
<dbReference type="CDD" id="cd01949">
    <property type="entry name" value="GGDEF"/>
    <property type="match status" value="1"/>
</dbReference>
<gene>
    <name evidence="21" type="ORF">SAMN06297229_1279</name>
</gene>
<keyword evidence="6" id="KW-0808">Transferase</keyword>
<dbReference type="InterPro" id="IPR000700">
    <property type="entry name" value="PAS-assoc_C"/>
</dbReference>
<dbReference type="Gene3D" id="3.30.450.20">
    <property type="entry name" value="PAS domain"/>
    <property type="match status" value="3"/>
</dbReference>
<dbReference type="InterPro" id="IPR033479">
    <property type="entry name" value="dCache_1"/>
</dbReference>
<dbReference type="PANTHER" id="PTHR45138:SF9">
    <property type="entry name" value="DIGUANYLATE CYCLASE DGCM-RELATED"/>
    <property type="match status" value="1"/>
</dbReference>
<evidence type="ECO:0000259" key="17">
    <source>
        <dbReference type="PROSITE" id="PS50112"/>
    </source>
</evidence>
<dbReference type="Proteomes" id="UP000194450">
    <property type="component" value="Unassembled WGS sequence"/>
</dbReference>
<keyword evidence="4" id="KW-1003">Cell membrane</keyword>
<evidence type="ECO:0000256" key="6">
    <source>
        <dbReference type="ARBA" id="ARBA00022679"/>
    </source>
</evidence>
<evidence type="ECO:0000256" key="16">
    <source>
        <dbReference type="SAM" id="Phobius"/>
    </source>
</evidence>
<feature type="domain" description="GGDEF" evidence="20">
    <location>
        <begin position="495"/>
        <end position="627"/>
    </location>
</feature>
<dbReference type="SUPFAM" id="SSF55073">
    <property type="entry name" value="Nucleotide cyclase"/>
    <property type="match status" value="1"/>
</dbReference>
<accession>A0A1Y6EW47</accession>
<keyword evidence="15" id="KW-0175">Coiled coil</keyword>
<feature type="domain" description="PAC" evidence="18">
    <location>
        <begin position="412"/>
        <end position="463"/>
    </location>
</feature>
<keyword evidence="7 16" id="KW-0812">Transmembrane</keyword>
<comment type="catalytic activity">
    <reaction evidence="14">
        <text>2 GTP = 3',3'-c-di-GMP + 2 diphosphate</text>
        <dbReference type="Rhea" id="RHEA:24898"/>
        <dbReference type="ChEBI" id="CHEBI:33019"/>
        <dbReference type="ChEBI" id="CHEBI:37565"/>
        <dbReference type="ChEBI" id="CHEBI:58805"/>
        <dbReference type="EC" id="2.7.7.65"/>
    </reaction>
</comment>
<feature type="transmembrane region" description="Helical" evidence="16">
    <location>
        <begin position="263"/>
        <end position="282"/>
    </location>
</feature>
<comment type="cofactor">
    <cofactor evidence="1">
        <name>Mg(2+)</name>
        <dbReference type="ChEBI" id="CHEBI:18420"/>
    </cofactor>
</comment>
<keyword evidence="12" id="KW-0902">Two-component regulatory system</keyword>
<dbReference type="PROSITE" id="PS50112">
    <property type="entry name" value="PAS"/>
    <property type="match status" value="1"/>
</dbReference>
<proteinExistence type="predicted"/>
<feature type="coiled-coil region" evidence="15">
    <location>
        <begin position="557"/>
        <end position="584"/>
    </location>
</feature>
<evidence type="ECO:0000256" key="12">
    <source>
        <dbReference type="ARBA" id="ARBA00023012"/>
    </source>
</evidence>
<dbReference type="InterPro" id="IPR029787">
    <property type="entry name" value="Nucleotide_cyclase"/>
</dbReference>
<evidence type="ECO:0000313" key="21">
    <source>
        <dbReference type="EMBL" id="SMQ65481.1"/>
    </source>
</evidence>
<dbReference type="InterPro" id="IPR029151">
    <property type="entry name" value="Sensor-like_sf"/>
</dbReference>
<keyword evidence="10" id="KW-0067">ATP-binding</keyword>
<evidence type="ECO:0000256" key="11">
    <source>
        <dbReference type="ARBA" id="ARBA00022989"/>
    </source>
</evidence>
<dbReference type="Gene3D" id="3.30.70.270">
    <property type="match status" value="1"/>
</dbReference>
<dbReference type="EMBL" id="FXWH01000001">
    <property type="protein sequence ID" value="SMQ65481.1"/>
    <property type="molecule type" value="Genomic_DNA"/>
</dbReference>
<evidence type="ECO:0000256" key="8">
    <source>
        <dbReference type="ARBA" id="ARBA00022741"/>
    </source>
</evidence>
<dbReference type="InterPro" id="IPR050469">
    <property type="entry name" value="Diguanylate_Cyclase"/>
</dbReference>
<dbReference type="InterPro" id="IPR013656">
    <property type="entry name" value="PAS_4"/>
</dbReference>
<dbReference type="SMART" id="SM00091">
    <property type="entry name" value="PAS"/>
    <property type="match status" value="1"/>
</dbReference>
<dbReference type="GO" id="GO:0043709">
    <property type="term" value="P:cell adhesion involved in single-species biofilm formation"/>
    <property type="evidence" value="ECO:0007669"/>
    <property type="project" value="TreeGrafter"/>
</dbReference>
<dbReference type="GO" id="GO:0005524">
    <property type="term" value="F:ATP binding"/>
    <property type="evidence" value="ECO:0007669"/>
    <property type="project" value="UniProtKB-KW"/>
</dbReference>
<dbReference type="SMART" id="SM00267">
    <property type="entry name" value="GGDEF"/>
    <property type="match status" value="1"/>
</dbReference>
<name>A0A1Y6EW47_9GAMM</name>
<evidence type="ECO:0000256" key="2">
    <source>
        <dbReference type="ARBA" id="ARBA00004651"/>
    </source>
</evidence>
<dbReference type="NCBIfam" id="TIGR00254">
    <property type="entry name" value="GGDEF"/>
    <property type="match status" value="1"/>
</dbReference>
<evidence type="ECO:0000256" key="3">
    <source>
        <dbReference type="ARBA" id="ARBA00012528"/>
    </source>
</evidence>
<evidence type="ECO:0000256" key="5">
    <source>
        <dbReference type="ARBA" id="ARBA00022553"/>
    </source>
</evidence>
<keyword evidence="13 16" id="KW-0472">Membrane</keyword>
<dbReference type="Pfam" id="PF08448">
    <property type="entry name" value="PAS_4"/>
    <property type="match status" value="1"/>
</dbReference>
<feature type="domain" description="HAMP" evidence="19">
    <location>
        <begin position="283"/>
        <end position="334"/>
    </location>
</feature>
<dbReference type="SUPFAM" id="SSF103190">
    <property type="entry name" value="Sensory domain-like"/>
    <property type="match status" value="1"/>
</dbReference>
<dbReference type="GO" id="GO:0052621">
    <property type="term" value="F:diguanylate cyclase activity"/>
    <property type="evidence" value="ECO:0007669"/>
    <property type="project" value="UniProtKB-EC"/>
</dbReference>
<evidence type="ECO:0000256" key="13">
    <source>
        <dbReference type="ARBA" id="ARBA00023136"/>
    </source>
</evidence>
<dbReference type="CDD" id="cd12912">
    <property type="entry name" value="PDC2_MCP_like"/>
    <property type="match status" value="1"/>
</dbReference>
<dbReference type="RefSeq" id="WP_159454936.1">
    <property type="nucleotide sequence ID" value="NZ_FXWH01000001.1"/>
</dbReference>
<keyword evidence="5" id="KW-0597">Phosphoprotein</keyword>
<dbReference type="InterPro" id="IPR000160">
    <property type="entry name" value="GGDEF_dom"/>
</dbReference>
<evidence type="ECO:0000256" key="7">
    <source>
        <dbReference type="ARBA" id="ARBA00022692"/>
    </source>
</evidence>
<evidence type="ECO:0000256" key="14">
    <source>
        <dbReference type="ARBA" id="ARBA00034247"/>
    </source>
</evidence>
<keyword evidence="11 16" id="KW-1133">Transmembrane helix</keyword>
<dbReference type="PROSITE" id="PS50113">
    <property type="entry name" value="PAC"/>
    <property type="match status" value="1"/>
</dbReference>
<evidence type="ECO:0000259" key="19">
    <source>
        <dbReference type="PROSITE" id="PS50885"/>
    </source>
</evidence>
<sequence length="630" mass="70941">MFALIVVAAWVTLSVQREQADLAAREQLNHATAIVADAADFMLNTRKKALQQWAENIRQVGPEQVSLANESALKVLFDNLLVLSPEGRVLDDWPIFESRRNADASFRDYYKRAVVSAEVVLSEPFLTDPNQLPLVNLSYAVRDGRGDIIAILVGSMSLRDNSFLKALERTQIGLTGYISVISADGLIISHPQQDFIMQAIPEDREIFRKRVLAGWRGVVHIEALRGGKSLQSYESLQDNNWIIAGVIPEEEAYAAADQATRTLLLAIITAAFVVMIIIWWLLHLQMRHLPRLTNELSRLQAGARAELDPIGYEEIDALVVAFNQLLEDNHVSQQQLQQRQVYLQSILEASSAGLFVVDNNGKAEFINSAVARITGWPKQLFQDGDWCKAMPANDAKRVCVMWQQALEDKSFFSLDHRYVRPEGNTVWVNCQLYPVEFDQKLVGMVGTIVDVSMRYAREKELINVANEDALTKLANRRGYDEKIEKLFNLHRQQQVQTVLLSLDLDHFKSVNDSAGHEVGDWVLQQLAKIIVGEIRVDDFAARVGGDEFAVLLRDCDEKHALQIAERIRREVEELEHEHPSVKAVTISIGLAASSIADEYVIDWIRRADRACYEAKNKGRNQVVIDGLNGV</sequence>
<comment type="subcellular location">
    <subcellularLocation>
        <location evidence="2">Cell membrane</location>
        <topology evidence="2">Multi-pass membrane protein</topology>
    </subcellularLocation>
</comment>
<reference evidence="22" key="1">
    <citation type="submission" date="2017-04" db="EMBL/GenBank/DDBJ databases">
        <authorList>
            <person name="Varghese N."/>
            <person name="Submissions S."/>
        </authorList>
    </citation>
    <scope>NUCLEOTIDE SEQUENCE [LARGE SCALE GENOMIC DNA]</scope>
</reference>
<dbReference type="SUPFAM" id="SSF55785">
    <property type="entry name" value="PYP-like sensor domain (PAS domain)"/>
    <property type="match status" value="1"/>
</dbReference>